<dbReference type="OrthoDB" id="916275at2"/>
<dbReference type="AlphaFoldDB" id="A0A6A8DCE5"/>
<dbReference type="Proteomes" id="UP000799092">
    <property type="component" value="Unassembled WGS sequence"/>
</dbReference>
<organism evidence="1 2">
    <name type="scientific">Aquibacillus halophilus</name>
    <dbReference type="NCBI Taxonomy" id="930132"/>
    <lineage>
        <taxon>Bacteria</taxon>
        <taxon>Bacillati</taxon>
        <taxon>Bacillota</taxon>
        <taxon>Bacilli</taxon>
        <taxon>Bacillales</taxon>
        <taxon>Bacillaceae</taxon>
        <taxon>Aquibacillus</taxon>
    </lineage>
</organism>
<sequence>MHGVWVDEVPLEEHLNAFNEESTNSFTQNIEDTINVIHGNDTIPEQLGNASGVYSADISPYVISYIIGIEWYPLMVENTNELNSYVGQYDGSYIYTDNASPFEYWLAKMMDHTVTYEQENYQWQRPLRFTNWVSTDLLDHPYEPLEEEDLVAVDPNHIYSKDKFTPRLFASYHVYSYYPDFFNHSDDYLAFIDHRGEKNSYAGYLNELEQSHQMPILVAEFGVPASRGKTHTNPYGWDQGGVTEEQQGQINKHLYEDIVNQNYMGGLLFSWQDEWFKRTWNTMDLDDPDRRQFWSNVQTNEQRFGMLSFDQLKINVDGELTDWNELTEVTTIDSEQSGIDQIQLTQDETYLYAAIEFDSKIAGYDMPNSYLLLNTKPDQGNTSVPFDNQLRLKEGIDFIVQFAKEKANIVVDGYYDPFYYQYRNKLNGDAGPIANNSGVYHPIRYALNQGFTIPVTGEVIPFEYYETGSLLEGNSNPDSDNYNSLADYNFKWGKRSP</sequence>
<dbReference type="Gene3D" id="3.20.20.80">
    <property type="entry name" value="Glycosidases"/>
    <property type="match status" value="1"/>
</dbReference>
<gene>
    <name evidence="1" type="ORF">GH741_11755</name>
</gene>
<dbReference type="InterPro" id="IPR017853">
    <property type="entry name" value="GH"/>
</dbReference>
<dbReference type="EMBL" id="WJNG01000009">
    <property type="protein sequence ID" value="MRH43353.1"/>
    <property type="molecule type" value="Genomic_DNA"/>
</dbReference>
<proteinExistence type="predicted"/>
<evidence type="ECO:0000313" key="1">
    <source>
        <dbReference type="EMBL" id="MRH43353.1"/>
    </source>
</evidence>
<protein>
    <recommendedName>
        <fullName evidence="3">Family 2 glycosyl transferase</fullName>
    </recommendedName>
</protein>
<dbReference type="RefSeq" id="WP_153736988.1">
    <property type="nucleotide sequence ID" value="NZ_WJNG01000009.1"/>
</dbReference>
<comment type="caution">
    <text evidence="1">The sequence shown here is derived from an EMBL/GenBank/DDBJ whole genome shotgun (WGS) entry which is preliminary data.</text>
</comment>
<accession>A0A6A8DCE5</accession>
<keyword evidence="2" id="KW-1185">Reference proteome</keyword>
<reference evidence="1" key="1">
    <citation type="submission" date="2019-11" db="EMBL/GenBank/DDBJ databases">
        <authorList>
            <person name="Li J."/>
        </authorList>
    </citation>
    <scope>NUCLEOTIDE SEQUENCE</scope>
    <source>
        <strain evidence="1">B6B</strain>
    </source>
</reference>
<name>A0A6A8DCE5_9BACI</name>
<evidence type="ECO:0000313" key="2">
    <source>
        <dbReference type="Proteomes" id="UP000799092"/>
    </source>
</evidence>
<evidence type="ECO:0008006" key="3">
    <source>
        <dbReference type="Google" id="ProtNLM"/>
    </source>
</evidence>
<dbReference type="SUPFAM" id="SSF51445">
    <property type="entry name" value="(Trans)glycosidases"/>
    <property type="match status" value="1"/>
</dbReference>